<evidence type="ECO:0000256" key="2">
    <source>
        <dbReference type="ARBA" id="ARBA00022980"/>
    </source>
</evidence>
<feature type="binding site" evidence="4">
    <location>
        <position position="77"/>
    </location>
    <ligand>
        <name>Zn(2+)</name>
        <dbReference type="ChEBI" id="CHEBI:29105"/>
    </ligand>
</feature>
<feature type="binding site" evidence="4">
    <location>
        <position position="14"/>
    </location>
    <ligand>
        <name>Zn(2+)</name>
        <dbReference type="ChEBI" id="CHEBI:29105"/>
    </ligand>
</feature>
<evidence type="ECO:0000313" key="6">
    <source>
        <dbReference type="EMBL" id="BBG26316.1"/>
    </source>
</evidence>
<feature type="zinc finger region" description="C4-type" evidence="4">
    <location>
        <begin position="14"/>
        <end position="77"/>
    </location>
</feature>
<proteinExistence type="inferred from homology"/>
<keyword evidence="4" id="KW-0863">Zinc-finger</keyword>
<comment type="function">
    <text evidence="4">Binds to the 23S rRNA.</text>
</comment>
<evidence type="ECO:0000313" key="7">
    <source>
        <dbReference type="Proteomes" id="UP000325030"/>
    </source>
</evidence>
<dbReference type="AlphaFoldDB" id="A0A510E1E2"/>
<dbReference type="Gene3D" id="3.10.450.80">
    <property type="match status" value="1"/>
</dbReference>
<feature type="binding site" evidence="4">
    <location>
        <position position="17"/>
    </location>
    <ligand>
        <name>Zn(2+)</name>
        <dbReference type="ChEBI" id="CHEBI:29105"/>
    </ligand>
</feature>
<evidence type="ECO:0000256" key="1">
    <source>
        <dbReference type="ARBA" id="ARBA00009364"/>
    </source>
</evidence>
<keyword evidence="4" id="KW-0479">Metal-binding</keyword>
<protein>
    <recommendedName>
        <fullName evidence="4">Large ribosomal subunit protein eL42</fullName>
    </recommendedName>
</protein>
<evidence type="ECO:0000256" key="3">
    <source>
        <dbReference type="ARBA" id="ARBA00023274"/>
    </source>
</evidence>
<dbReference type="InterPro" id="IPR000552">
    <property type="entry name" value="Ribosomal_eL44"/>
</dbReference>
<name>A0A510E1E2_9CREN</name>
<dbReference type="GO" id="GO:0006412">
    <property type="term" value="P:translation"/>
    <property type="evidence" value="ECO:0007669"/>
    <property type="project" value="UniProtKB-UniRule"/>
</dbReference>
<dbReference type="GO" id="GO:0008270">
    <property type="term" value="F:zinc ion binding"/>
    <property type="evidence" value="ECO:0007669"/>
    <property type="project" value="UniProtKB-UniRule"/>
</dbReference>
<comment type="cofactor">
    <cofactor evidence="4">
        <name>Zn(2+)</name>
        <dbReference type="ChEBI" id="CHEBI:29105"/>
    </cofactor>
    <text evidence="4">Binds 1 zinc ion per subunit.</text>
</comment>
<keyword evidence="3 4" id="KW-0687">Ribonucleoprotein</keyword>
<feature type="binding site" evidence="4">
    <location>
        <position position="74"/>
    </location>
    <ligand>
        <name>Zn(2+)</name>
        <dbReference type="ChEBI" id="CHEBI:29105"/>
    </ligand>
</feature>
<gene>
    <name evidence="4" type="primary">rpl44e</name>
    <name evidence="6" type="ORF">IC007_0823</name>
</gene>
<organism evidence="6 7">
    <name type="scientific">Sulfuracidifex tepidarius</name>
    <dbReference type="NCBI Taxonomy" id="1294262"/>
    <lineage>
        <taxon>Archaea</taxon>
        <taxon>Thermoproteota</taxon>
        <taxon>Thermoprotei</taxon>
        <taxon>Sulfolobales</taxon>
        <taxon>Sulfolobaceae</taxon>
        <taxon>Sulfuracidifex</taxon>
    </lineage>
</organism>
<dbReference type="HAMAP" id="MF_01476">
    <property type="entry name" value="Ribosomal_L44e"/>
    <property type="match status" value="1"/>
</dbReference>
<keyword evidence="4" id="KW-0694">RNA-binding</keyword>
<feature type="region of interest" description="Disordered" evidence="5">
    <location>
        <begin position="30"/>
        <end position="62"/>
    </location>
</feature>
<evidence type="ECO:0000256" key="4">
    <source>
        <dbReference type="HAMAP-Rule" id="MF_01476"/>
    </source>
</evidence>
<feature type="compositionally biased region" description="Basic and acidic residues" evidence="5">
    <location>
        <begin position="35"/>
        <end position="60"/>
    </location>
</feature>
<accession>A0A510E1E2</accession>
<reference evidence="7" key="1">
    <citation type="submission" date="2018-09" db="EMBL/GenBank/DDBJ databases">
        <title>Complete Genome Sequencing of Sulfolobus sp. JCM 16834.</title>
        <authorList>
            <person name="Kato S."/>
            <person name="Itoh T."/>
            <person name="Ohkuma M."/>
        </authorList>
    </citation>
    <scope>NUCLEOTIDE SEQUENCE [LARGE SCALE GENOMIC DNA]</scope>
    <source>
        <strain evidence="7">IC-007</strain>
    </source>
</reference>
<dbReference type="GO" id="GO:1990904">
    <property type="term" value="C:ribonucleoprotein complex"/>
    <property type="evidence" value="ECO:0007669"/>
    <property type="project" value="UniProtKB-KW"/>
</dbReference>
<dbReference type="GO" id="GO:0005840">
    <property type="term" value="C:ribosome"/>
    <property type="evidence" value="ECO:0007669"/>
    <property type="project" value="UniProtKB-KW"/>
</dbReference>
<comment type="subunit">
    <text evidence="4">Part of the 50S ribosomal subunit.</text>
</comment>
<dbReference type="Pfam" id="PF00935">
    <property type="entry name" value="Ribosomal_L44"/>
    <property type="match status" value="1"/>
</dbReference>
<comment type="similarity">
    <text evidence="1 4">Belongs to the eukaryotic ribosomal protein eL42 family.</text>
</comment>
<dbReference type="InterPro" id="IPR053708">
    <property type="entry name" value="Ribosomal_LSU_eL42"/>
</dbReference>
<dbReference type="GO" id="GO:0003735">
    <property type="term" value="F:structural constituent of ribosome"/>
    <property type="evidence" value="ECO:0007669"/>
    <property type="project" value="InterPro"/>
</dbReference>
<dbReference type="EMBL" id="AP018930">
    <property type="protein sequence ID" value="BBG26316.1"/>
    <property type="molecule type" value="Genomic_DNA"/>
</dbReference>
<dbReference type="PANTHER" id="PTHR10369">
    <property type="entry name" value="60S RIBOSOMAL PROTEIN L36A/L44"/>
    <property type="match status" value="1"/>
</dbReference>
<dbReference type="SUPFAM" id="SSF57829">
    <property type="entry name" value="Zn-binding ribosomal proteins"/>
    <property type="match status" value="1"/>
</dbReference>
<dbReference type="Proteomes" id="UP000325030">
    <property type="component" value="Chromosome"/>
</dbReference>
<keyword evidence="4" id="KW-0699">rRNA-binding</keyword>
<dbReference type="GO" id="GO:0070180">
    <property type="term" value="F:large ribosomal subunit rRNA binding"/>
    <property type="evidence" value="ECO:0007669"/>
    <property type="project" value="UniProtKB-UniRule"/>
</dbReference>
<keyword evidence="2 4" id="KW-0689">Ribosomal protein</keyword>
<keyword evidence="4" id="KW-0862">Zinc</keyword>
<dbReference type="NCBIfam" id="NF004425">
    <property type="entry name" value="PRK05767.1"/>
    <property type="match status" value="1"/>
</dbReference>
<dbReference type="InterPro" id="IPR011332">
    <property type="entry name" value="Ribosomal_zn-bd"/>
</dbReference>
<evidence type="ECO:0000256" key="5">
    <source>
        <dbReference type="SAM" id="MobiDB-lite"/>
    </source>
</evidence>
<sequence>MVVMKVPKSLNVYCPKCKTHTPHSVSLYKNGKRRSLAEGQRRYDRKNEGYGSTRKPEQKRFAKTTKKASLVLKCSKCGYVIQKSGMRLKKVELTEVAK</sequence>
<dbReference type="FunFam" id="3.10.450.80:FF:000001">
    <property type="entry name" value="60S ribosomal protein L44"/>
    <property type="match status" value="1"/>
</dbReference>